<protein>
    <submittedName>
        <fullName evidence="1">Uncharacterized protein</fullName>
    </submittedName>
</protein>
<reference evidence="1 2" key="1">
    <citation type="submission" date="2012-04" db="EMBL/GenBank/DDBJ databases">
        <authorList>
            <person name="Weinstock G."/>
            <person name="Sodergren E."/>
            <person name="Lobos E.A."/>
            <person name="Fulton L."/>
            <person name="Fulton R."/>
            <person name="Courtney L."/>
            <person name="Fronick C."/>
            <person name="O'Laughlin M."/>
            <person name="Godfrey J."/>
            <person name="Wilson R.M."/>
            <person name="Miner T."/>
            <person name="Farmer C."/>
            <person name="Delehaunty K."/>
            <person name="Cordes M."/>
            <person name="Minx P."/>
            <person name="Tomlinson C."/>
            <person name="Chen J."/>
            <person name="Wollam A."/>
            <person name="Pepin K.H."/>
            <person name="Bhonagiri V."/>
            <person name="Zhang X."/>
            <person name="Suruliraj S."/>
            <person name="Warren W."/>
            <person name="Mitreva M."/>
            <person name="Mardis E.R."/>
            <person name="Wilson R.K."/>
        </authorList>
    </citation>
    <scope>NUCLEOTIDE SEQUENCE [LARGE SCALE GENOMIC DNA]</scope>
    <source>
        <strain evidence="1 2">ERV63</strain>
    </source>
</reference>
<accession>A0AAV3GJM9</accession>
<dbReference type="EMBL" id="ALZR01000080">
    <property type="protein sequence ID" value="EJV15454.1"/>
    <property type="molecule type" value="Genomic_DNA"/>
</dbReference>
<comment type="caution">
    <text evidence="1">The sequence shown here is derived from an EMBL/GenBank/DDBJ whole genome shotgun (WGS) entry which is preliminary data.</text>
</comment>
<evidence type="ECO:0000313" key="2">
    <source>
        <dbReference type="Proteomes" id="UP000004117"/>
    </source>
</evidence>
<proteinExistence type="predicted"/>
<gene>
    <name evidence="1" type="ORF">HMPREF1336_02069</name>
</gene>
<dbReference type="Proteomes" id="UP000004117">
    <property type="component" value="Unassembled WGS sequence"/>
</dbReference>
<organism evidence="1 2">
    <name type="scientific">Enterococcus faecalis ERV63</name>
    <dbReference type="NCBI Taxonomy" id="1134793"/>
    <lineage>
        <taxon>Bacteria</taxon>
        <taxon>Bacillati</taxon>
        <taxon>Bacillota</taxon>
        <taxon>Bacilli</taxon>
        <taxon>Lactobacillales</taxon>
        <taxon>Enterococcaceae</taxon>
        <taxon>Enterococcus</taxon>
    </lineage>
</organism>
<dbReference type="AlphaFoldDB" id="A0AAV3GJM9"/>
<evidence type="ECO:0000313" key="1">
    <source>
        <dbReference type="EMBL" id="EJV15454.1"/>
    </source>
</evidence>
<sequence>MNIINSHSLFPISFLIKKLIYYTLKRKRFLIYHKKIKSLTKRLKT</sequence>
<name>A0AAV3GJM9_ENTFL</name>